<name>A0ABS6SIP1_9SPHN</name>
<gene>
    <name evidence="1 2" type="primary">nhaA</name>
    <name evidence="2" type="ORF">KCG44_14170</name>
</gene>
<organism evidence="2 3">
    <name type="scientific">Pacificimonas pallii</name>
    <dbReference type="NCBI Taxonomy" id="2827236"/>
    <lineage>
        <taxon>Bacteria</taxon>
        <taxon>Pseudomonadati</taxon>
        <taxon>Pseudomonadota</taxon>
        <taxon>Alphaproteobacteria</taxon>
        <taxon>Sphingomonadales</taxon>
        <taxon>Sphingosinicellaceae</taxon>
        <taxon>Pacificimonas</taxon>
    </lineage>
</organism>
<dbReference type="EMBL" id="JAGSPA010000006">
    <property type="protein sequence ID" value="MBV7257928.1"/>
    <property type="molecule type" value="Genomic_DNA"/>
</dbReference>
<dbReference type="HAMAP" id="MF_01844">
    <property type="entry name" value="NhaA"/>
    <property type="match status" value="1"/>
</dbReference>
<feature type="transmembrane region" description="Helical" evidence="1">
    <location>
        <begin position="158"/>
        <end position="179"/>
    </location>
</feature>
<comment type="function">
    <text evidence="1">Na(+)/H(+) antiporter that extrudes sodium in exchange for external protons.</text>
</comment>
<keyword evidence="3" id="KW-1185">Reference proteome</keyword>
<keyword evidence="1" id="KW-0915">Sodium</keyword>
<feature type="transmembrane region" description="Helical" evidence="1">
    <location>
        <begin position="131"/>
        <end position="149"/>
    </location>
</feature>
<feature type="transmembrane region" description="Helical" evidence="1">
    <location>
        <begin position="292"/>
        <end position="312"/>
    </location>
</feature>
<dbReference type="PANTHER" id="PTHR30341">
    <property type="entry name" value="SODIUM ION/PROTON ANTIPORTER NHAA-RELATED"/>
    <property type="match status" value="1"/>
</dbReference>
<protein>
    <recommendedName>
        <fullName evidence="1">Na(+)/H(+) antiporter NhaA</fullName>
    </recommendedName>
    <alternativeName>
        <fullName evidence="1">Sodium/proton antiporter NhaA</fullName>
    </alternativeName>
</protein>
<comment type="caution">
    <text evidence="2">The sequence shown here is derived from an EMBL/GenBank/DDBJ whole genome shotgun (WGS) entry which is preliminary data.</text>
</comment>
<feature type="transmembrane region" description="Helical" evidence="1">
    <location>
        <begin position="213"/>
        <end position="241"/>
    </location>
</feature>
<dbReference type="RefSeq" id="WP_218446778.1">
    <property type="nucleotide sequence ID" value="NZ_JAGSPA010000006.1"/>
</dbReference>
<keyword evidence="1" id="KW-0813">Transport</keyword>
<feature type="transmembrane region" description="Helical" evidence="1">
    <location>
        <begin position="102"/>
        <end position="119"/>
    </location>
</feature>
<feature type="transmembrane region" description="Helical" evidence="1">
    <location>
        <begin position="332"/>
        <end position="353"/>
    </location>
</feature>
<keyword evidence="1" id="KW-0739">Sodium transport</keyword>
<keyword evidence="1" id="KW-0472">Membrane</keyword>
<keyword evidence="1" id="KW-0050">Antiport</keyword>
<accession>A0ABS6SIP1</accession>
<evidence type="ECO:0000313" key="2">
    <source>
        <dbReference type="EMBL" id="MBV7257928.1"/>
    </source>
</evidence>
<sequence length="400" mass="41396">MPTRFTPMMRDFLQKESSGGLLLFAAAALAIILANSGLAAFYTALWEQPAQVRVGALNIDKPLLLWVNDGLMALFFFLIGLEVKREILVGELSSLDKAGLPIVAAIGGMAIPALTFLFINQGSPENMSGWAIPAATDIAFALGILALLGNRVPAALKVLLLAIAIIDDIGAIAIIALFYTDQLSVLSLGLAGAGLAILVILNRRGVTAITPYALIGLIIWVCVLKSGVHATLAGVAVALAIPLTGKAGHSPLKTLEHSLHPWIAFAVLPIFAFANAGVSLSGIGFADLLAPLPLGIAAGLFIGKQIGVFGFAWVAVKTGIAKLPASLSWRQIYGLSCITGVGFTMSLFIGTLAFDSPAQIDAVKLGVLTGSLLSGLVGVLILMMSGRRSAATLDAPKVSA</sequence>
<keyword evidence="1" id="KW-0406">Ion transport</keyword>
<keyword evidence="1" id="KW-0812">Transmembrane</keyword>
<dbReference type="Pfam" id="PF06965">
    <property type="entry name" value="Na_H_antiport_1"/>
    <property type="match status" value="1"/>
</dbReference>
<feature type="transmembrane region" description="Helical" evidence="1">
    <location>
        <begin position="365"/>
        <end position="384"/>
    </location>
</feature>
<evidence type="ECO:0000313" key="3">
    <source>
        <dbReference type="Proteomes" id="UP000722336"/>
    </source>
</evidence>
<feature type="transmembrane region" description="Helical" evidence="1">
    <location>
        <begin position="185"/>
        <end position="201"/>
    </location>
</feature>
<dbReference type="NCBIfam" id="TIGR00773">
    <property type="entry name" value="NhaA"/>
    <property type="match status" value="1"/>
</dbReference>
<keyword evidence="1" id="KW-1003">Cell membrane</keyword>
<proteinExistence type="inferred from homology"/>
<dbReference type="NCBIfam" id="NF007111">
    <property type="entry name" value="PRK09560.1"/>
    <property type="match status" value="1"/>
</dbReference>
<feature type="transmembrane region" description="Helical" evidence="1">
    <location>
        <begin position="63"/>
        <end position="81"/>
    </location>
</feature>
<dbReference type="NCBIfam" id="NF007112">
    <property type="entry name" value="PRK09561.1"/>
    <property type="match status" value="1"/>
</dbReference>
<feature type="transmembrane region" description="Helical" evidence="1">
    <location>
        <begin position="261"/>
        <end position="285"/>
    </location>
</feature>
<evidence type="ECO:0000256" key="1">
    <source>
        <dbReference type="HAMAP-Rule" id="MF_01844"/>
    </source>
</evidence>
<comment type="catalytic activity">
    <reaction evidence="1">
        <text>Na(+)(in) + 2 H(+)(out) = Na(+)(out) + 2 H(+)(in)</text>
        <dbReference type="Rhea" id="RHEA:29251"/>
        <dbReference type="ChEBI" id="CHEBI:15378"/>
        <dbReference type="ChEBI" id="CHEBI:29101"/>
    </reaction>
</comment>
<dbReference type="InterPro" id="IPR004670">
    <property type="entry name" value="NhaA"/>
</dbReference>
<keyword evidence="1" id="KW-1133">Transmembrane helix</keyword>
<dbReference type="Proteomes" id="UP000722336">
    <property type="component" value="Unassembled WGS sequence"/>
</dbReference>
<dbReference type="PANTHER" id="PTHR30341:SF0">
    <property type="entry name" value="NA(+)_H(+) ANTIPORTER NHAA"/>
    <property type="match status" value="1"/>
</dbReference>
<comment type="subcellular location">
    <subcellularLocation>
        <location evidence="1">Cell membrane</location>
        <topology evidence="1">Multi-pass membrane protein</topology>
    </subcellularLocation>
</comment>
<comment type="similarity">
    <text evidence="1">Belongs to the NhaA Na(+)/H(+) (TC 2.A.33) antiporter family.</text>
</comment>
<reference evidence="2 3" key="1">
    <citation type="submission" date="2021-04" db="EMBL/GenBank/DDBJ databases">
        <authorList>
            <person name="Pira H."/>
            <person name="Risdian C."/>
            <person name="Wink J."/>
        </authorList>
    </citation>
    <scope>NUCLEOTIDE SEQUENCE [LARGE SCALE GENOMIC DNA]</scope>
    <source>
        <strain evidence="2 3">WHA3</strain>
    </source>
</reference>